<feature type="chain" id="PRO_5013412411" description="Outer membrane protein assembly factor BamD" evidence="8">
    <location>
        <begin position="19"/>
        <end position="279"/>
    </location>
</feature>
<dbReference type="HAMAP" id="MF_00922">
    <property type="entry name" value="OM_assembly_BamD"/>
    <property type="match status" value="1"/>
</dbReference>
<dbReference type="InterPro" id="IPR017689">
    <property type="entry name" value="BamD"/>
</dbReference>
<dbReference type="Proteomes" id="UP000185678">
    <property type="component" value="Unassembled WGS sequence"/>
</dbReference>
<dbReference type="InterPro" id="IPR039565">
    <property type="entry name" value="BamD-like"/>
</dbReference>
<name>A0A1N7PM94_9PROT</name>
<evidence type="ECO:0000256" key="2">
    <source>
        <dbReference type="ARBA" id="ARBA00023136"/>
    </source>
</evidence>
<keyword evidence="5 6" id="KW-0449">Lipoprotein</keyword>
<dbReference type="PROSITE" id="PS50005">
    <property type="entry name" value="TPR"/>
    <property type="match status" value="1"/>
</dbReference>
<sequence>MKTSRFAAVLPRRRSALAVLLGVALLAGCSGDKKEEYVERPVGDLYNEAMDRLQKEDYKEAAKSFDEVERQHPYSRWASKAQLMAAYAYYEDTKFDDAIIALDRFIQLHPGNADAPYAYYLKALCYYEQISDVGRDQKMTRLAMQSLEEVITRFPNTTYARDARLKIDLTRDHLAGKEMEVGRWYLRNKQYLAAINRFKVVVDGYQQTTHIPEALYRLVEAYTMVGLKGEARRIAAVLGHNYPGSRWYQDAYEVAELGSTDPQAEENGKKDDGWLPKLF</sequence>
<evidence type="ECO:0000259" key="9">
    <source>
        <dbReference type="Pfam" id="PF13525"/>
    </source>
</evidence>
<comment type="subunit">
    <text evidence="6">Part of the Bam complex.</text>
</comment>
<comment type="subcellular location">
    <subcellularLocation>
        <location evidence="6">Cell outer membrane</location>
        <topology evidence="6">Lipid-anchor</topology>
    </subcellularLocation>
</comment>
<dbReference type="OrthoDB" id="9804044at2"/>
<dbReference type="EMBL" id="FTOA01000007">
    <property type="protein sequence ID" value="SIT11587.1"/>
    <property type="molecule type" value="Genomic_DNA"/>
</dbReference>
<comment type="function">
    <text evidence="6">Part of the outer membrane protein assembly complex, which is involved in assembly and insertion of beta-barrel proteins into the outer membrane.</text>
</comment>
<comment type="similarity">
    <text evidence="6">Belongs to the BamD family.</text>
</comment>
<keyword evidence="4 6" id="KW-0998">Cell outer membrane</keyword>
<keyword evidence="2 6" id="KW-0472">Membrane</keyword>
<proteinExistence type="inferred from homology"/>
<dbReference type="InterPro" id="IPR011990">
    <property type="entry name" value="TPR-like_helical_dom_sf"/>
</dbReference>
<dbReference type="PANTHER" id="PTHR37423:SF1">
    <property type="entry name" value="OUTER MEMBRANE PROTEIN ASSEMBLY FACTOR BAMD"/>
    <property type="match status" value="1"/>
</dbReference>
<dbReference type="Pfam" id="PF13525">
    <property type="entry name" value="YfiO"/>
    <property type="match status" value="1"/>
</dbReference>
<dbReference type="RefSeq" id="WP_076401682.1">
    <property type="nucleotide sequence ID" value="NZ_FTOA01000007.1"/>
</dbReference>
<evidence type="ECO:0000256" key="8">
    <source>
        <dbReference type="SAM" id="SignalP"/>
    </source>
</evidence>
<feature type="domain" description="Outer membrane lipoprotein BamD-like" evidence="9">
    <location>
        <begin position="42"/>
        <end position="233"/>
    </location>
</feature>
<dbReference type="PROSITE" id="PS51257">
    <property type="entry name" value="PROKAR_LIPOPROTEIN"/>
    <property type="match status" value="1"/>
</dbReference>
<keyword evidence="11" id="KW-1185">Reference proteome</keyword>
<evidence type="ECO:0000313" key="11">
    <source>
        <dbReference type="Proteomes" id="UP000185678"/>
    </source>
</evidence>
<evidence type="ECO:0000256" key="7">
    <source>
        <dbReference type="PROSITE-ProRule" id="PRU00339"/>
    </source>
</evidence>
<evidence type="ECO:0000256" key="1">
    <source>
        <dbReference type="ARBA" id="ARBA00022729"/>
    </source>
</evidence>
<dbReference type="PANTHER" id="PTHR37423">
    <property type="entry name" value="SOLUBLE LYTIC MUREIN TRANSGLYCOSYLASE-RELATED"/>
    <property type="match status" value="1"/>
</dbReference>
<feature type="repeat" description="TPR" evidence="7">
    <location>
        <begin position="79"/>
        <end position="112"/>
    </location>
</feature>
<dbReference type="GO" id="GO:1990063">
    <property type="term" value="C:Bam protein complex"/>
    <property type="evidence" value="ECO:0007669"/>
    <property type="project" value="TreeGrafter"/>
</dbReference>
<accession>A0A1N7PM94</accession>
<reference evidence="10 11" key="1">
    <citation type="submission" date="2017-01" db="EMBL/GenBank/DDBJ databases">
        <authorList>
            <person name="Mah S.A."/>
            <person name="Swanson W.J."/>
            <person name="Moy G.W."/>
            <person name="Vacquier V.D."/>
        </authorList>
    </citation>
    <scope>NUCLEOTIDE SEQUENCE [LARGE SCALE GENOMIC DNA]</scope>
    <source>
        <strain evidence="10 11">DSM 11589</strain>
    </source>
</reference>
<dbReference type="NCBIfam" id="TIGR03302">
    <property type="entry name" value="OM_YfiO"/>
    <property type="match status" value="1"/>
</dbReference>
<dbReference type="InterPro" id="IPR019734">
    <property type="entry name" value="TPR_rpt"/>
</dbReference>
<dbReference type="STRING" id="80876.SAMN05421779_10775"/>
<protein>
    <recommendedName>
        <fullName evidence="6">Outer membrane protein assembly factor BamD</fullName>
    </recommendedName>
</protein>
<evidence type="ECO:0000256" key="6">
    <source>
        <dbReference type="HAMAP-Rule" id="MF_00922"/>
    </source>
</evidence>
<evidence type="ECO:0000256" key="3">
    <source>
        <dbReference type="ARBA" id="ARBA00023139"/>
    </source>
</evidence>
<gene>
    <name evidence="6" type="primary">bamD</name>
    <name evidence="10" type="ORF">SAMN05421779_10775</name>
</gene>
<dbReference type="GO" id="GO:0051205">
    <property type="term" value="P:protein insertion into membrane"/>
    <property type="evidence" value="ECO:0007669"/>
    <property type="project" value="UniProtKB-UniRule"/>
</dbReference>
<dbReference type="CDD" id="cd15830">
    <property type="entry name" value="BamD"/>
    <property type="match status" value="1"/>
</dbReference>
<dbReference type="SUPFAM" id="SSF48452">
    <property type="entry name" value="TPR-like"/>
    <property type="match status" value="1"/>
</dbReference>
<evidence type="ECO:0000256" key="4">
    <source>
        <dbReference type="ARBA" id="ARBA00023237"/>
    </source>
</evidence>
<dbReference type="Gene3D" id="1.25.40.10">
    <property type="entry name" value="Tetratricopeptide repeat domain"/>
    <property type="match status" value="1"/>
</dbReference>
<dbReference type="GO" id="GO:0043165">
    <property type="term" value="P:Gram-negative-bacterium-type cell outer membrane assembly"/>
    <property type="evidence" value="ECO:0007669"/>
    <property type="project" value="UniProtKB-UniRule"/>
</dbReference>
<keyword evidence="7" id="KW-0802">TPR repeat</keyword>
<feature type="signal peptide" evidence="8">
    <location>
        <begin position="1"/>
        <end position="18"/>
    </location>
</feature>
<evidence type="ECO:0000313" key="10">
    <source>
        <dbReference type="EMBL" id="SIT11587.1"/>
    </source>
</evidence>
<organism evidence="10 11">
    <name type="scientific">Insolitispirillum peregrinum</name>
    <dbReference type="NCBI Taxonomy" id="80876"/>
    <lineage>
        <taxon>Bacteria</taxon>
        <taxon>Pseudomonadati</taxon>
        <taxon>Pseudomonadota</taxon>
        <taxon>Alphaproteobacteria</taxon>
        <taxon>Rhodospirillales</taxon>
        <taxon>Novispirillaceae</taxon>
        <taxon>Insolitispirillum</taxon>
    </lineage>
</organism>
<dbReference type="AlphaFoldDB" id="A0A1N7PM94"/>
<keyword evidence="3 6" id="KW-0564">Palmitate</keyword>
<evidence type="ECO:0000256" key="5">
    <source>
        <dbReference type="ARBA" id="ARBA00023288"/>
    </source>
</evidence>
<keyword evidence="1 6" id="KW-0732">Signal</keyword>